<protein>
    <recommendedName>
        <fullName evidence="3">DUF2125 domain-containing protein</fullName>
    </recommendedName>
</protein>
<evidence type="ECO:0000313" key="2">
    <source>
        <dbReference type="Proteomes" id="UP000199415"/>
    </source>
</evidence>
<evidence type="ECO:0000313" key="1">
    <source>
        <dbReference type="EMBL" id="SDG38059.1"/>
    </source>
</evidence>
<sequence>MRRKLLVFVPLALLVLTASVVGGGWLWASTALAESWRNWLAERRAEGYAFTDAEPEIGGFPSRITARFDGPAVRAPAGWHWQLPGVTARAQLTQPLTVHWRAPGTHTLTTQAGRTLRLDGKEARGRATLSTAGALQRGRMRLAEVDLTGLRAGRVGAEHVTARMGGGANAGEHRVPLRTEARQVTLPAPLALPLGRTVRRIRIDATLRGPLPDAITREGLQAWRSNGGALEVHAASVHWADVTVKADGQVALDEKLRPAGTLQVDVRGLEPAVRALLEAGWVSERIAGYARMLAAALQQVQDEGPKTITVPLHFRNGKVLVGPMPLGRLSPVLADRTSRPDAPR</sequence>
<organism evidence="1 2">
    <name type="scientific">Limimonas halophila</name>
    <dbReference type="NCBI Taxonomy" id="1082479"/>
    <lineage>
        <taxon>Bacteria</taxon>
        <taxon>Pseudomonadati</taxon>
        <taxon>Pseudomonadota</taxon>
        <taxon>Alphaproteobacteria</taxon>
        <taxon>Rhodospirillales</taxon>
        <taxon>Rhodovibrionaceae</taxon>
        <taxon>Limimonas</taxon>
    </lineage>
</organism>
<dbReference type="STRING" id="1082479.SAMN05216241_11052"/>
<reference evidence="1 2" key="1">
    <citation type="submission" date="2016-10" db="EMBL/GenBank/DDBJ databases">
        <authorList>
            <person name="de Groot N.N."/>
        </authorList>
    </citation>
    <scope>NUCLEOTIDE SEQUENCE [LARGE SCALE GENOMIC DNA]</scope>
    <source>
        <strain evidence="1 2">DSM 25584</strain>
    </source>
</reference>
<dbReference type="AlphaFoldDB" id="A0A1G7TTM9"/>
<evidence type="ECO:0008006" key="3">
    <source>
        <dbReference type="Google" id="ProtNLM"/>
    </source>
</evidence>
<dbReference type="Proteomes" id="UP000199415">
    <property type="component" value="Unassembled WGS sequence"/>
</dbReference>
<gene>
    <name evidence="1" type="ORF">SAMN05216241_11052</name>
</gene>
<dbReference type="EMBL" id="FNCE01000010">
    <property type="protein sequence ID" value="SDG38059.1"/>
    <property type="molecule type" value="Genomic_DNA"/>
</dbReference>
<dbReference type="RefSeq" id="WP_176758659.1">
    <property type="nucleotide sequence ID" value="NZ_FNCE01000010.1"/>
</dbReference>
<accession>A0A1G7TTM9</accession>
<keyword evidence="2" id="KW-1185">Reference proteome</keyword>
<proteinExistence type="predicted"/>
<dbReference type="InterPro" id="IPR018666">
    <property type="entry name" value="DUF2125"/>
</dbReference>
<name>A0A1G7TTM9_9PROT</name>
<dbReference type="Pfam" id="PF09898">
    <property type="entry name" value="DUF2125"/>
    <property type="match status" value="1"/>
</dbReference>